<protein>
    <recommendedName>
        <fullName evidence="4">Peptidase S9 prolyl oligopeptidase catalytic domain-containing protein</fullName>
    </recommendedName>
</protein>
<keyword evidence="1" id="KW-0732">Signal</keyword>
<dbReference type="GO" id="GO:0008236">
    <property type="term" value="F:serine-type peptidase activity"/>
    <property type="evidence" value="ECO:0007669"/>
    <property type="project" value="InterPro"/>
</dbReference>
<dbReference type="AlphaFoldDB" id="A0A8J3EWZ3"/>
<evidence type="ECO:0000256" key="2">
    <source>
        <dbReference type="ARBA" id="ARBA00022801"/>
    </source>
</evidence>
<evidence type="ECO:0000256" key="1">
    <source>
        <dbReference type="ARBA" id="ARBA00022729"/>
    </source>
</evidence>
<feature type="compositionally biased region" description="Acidic residues" evidence="3">
    <location>
        <begin position="22"/>
        <end position="54"/>
    </location>
</feature>
<gene>
    <name evidence="5" type="ORF">GCM10011354_10520</name>
</gene>
<dbReference type="RefSeq" id="WP_130649757.1">
    <property type="nucleotide sequence ID" value="NZ_BMHA01000003.1"/>
</dbReference>
<evidence type="ECO:0000313" key="5">
    <source>
        <dbReference type="EMBL" id="GGI04723.1"/>
    </source>
</evidence>
<reference evidence="5" key="2">
    <citation type="submission" date="2020-09" db="EMBL/GenBank/DDBJ databases">
        <authorList>
            <person name="Sun Q."/>
            <person name="Zhou Y."/>
        </authorList>
    </citation>
    <scope>NUCLEOTIDE SEQUENCE</scope>
    <source>
        <strain evidence="5">CGMCC 1.14988</strain>
    </source>
</reference>
<dbReference type="PANTHER" id="PTHR43037">
    <property type="entry name" value="UNNAMED PRODUCT-RELATED"/>
    <property type="match status" value="1"/>
</dbReference>
<dbReference type="InterPro" id="IPR001375">
    <property type="entry name" value="Peptidase_S9_cat"/>
</dbReference>
<accession>A0A8J3EWZ3</accession>
<dbReference type="Pfam" id="PF00326">
    <property type="entry name" value="Peptidase_S9"/>
    <property type="match status" value="1"/>
</dbReference>
<dbReference type="InterPro" id="IPR050955">
    <property type="entry name" value="Plant_Biomass_Hydrol_Est"/>
</dbReference>
<comment type="caution">
    <text evidence="5">The sequence shown here is derived from an EMBL/GenBank/DDBJ whole genome shotgun (WGS) entry which is preliminary data.</text>
</comment>
<reference evidence="5" key="1">
    <citation type="journal article" date="2014" name="Int. J. Syst. Evol. Microbiol.">
        <title>Complete genome sequence of Corynebacterium casei LMG S-19264T (=DSM 44701T), isolated from a smear-ripened cheese.</title>
        <authorList>
            <consortium name="US DOE Joint Genome Institute (JGI-PGF)"/>
            <person name="Walter F."/>
            <person name="Albersmeier A."/>
            <person name="Kalinowski J."/>
            <person name="Ruckert C."/>
        </authorList>
    </citation>
    <scope>NUCLEOTIDE SEQUENCE</scope>
    <source>
        <strain evidence="5">CGMCC 1.14988</strain>
    </source>
</reference>
<sequence>MGLAATLLLVGCDADGLPADDPTTDGDEPADDDPAADDPPAEGEGPEATPDGDEVDAYAIAQAAQDAPRLQGITDASDFVPDFDDRGLERWQDEVPAIEDVTVTSTLDGHEQPVLWLPPSGPDAPLLVGLHTWSTPYLQHLGIPYARFAEEQGWAMVHPNFRGANDRPEATGSDLAVQDVVDAVDFAVEEGGADPDRVYAIGFSGGGMMALLLAGRHPDRLAGAVGWAPNHDLVDWHAYTAEQFPDEPYADWLEASCGGDPSTDEAAADECRHRSPAAHLDAAREAGVPVYLAHGTDDDLVPPDHGARAFDQLAAPQDRLGEEVVASLRELTLPDELDGELEVDPLFGEQDPPPRFSRASGPVTLVLYDDDHDLTYHPGLHWILGLDRRLADG</sequence>
<name>A0A8J3EWZ3_9ACTN</name>
<feature type="domain" description="Peptidase S9 prolyl oligopeptidase catalytic" evidence="4">
    <location>
        <begin position="151"/>
        <end position="316"/>
    </location>
</feature>
<evidence type="ECO:0000256" key="3">
    <source>
        <dbReference type="SAM" id="MobiDB-lite"/>
    </source>
</evidence>
<evidence type="ECO:0000313" key="6">
    <source>
        <dbReference type="Proteomes" id="UP000650511"/>
    </source>
</evidence>
<dbReference type="Proteomes" id="UP000650511">
    <property type="component" value="Unassembled WGS sequence"/>
</dbReference>
<feature type="region of interest" description="Disordered" evidence="3">
    <location>
        <begin position="13"/>
        <end position="54"/>
    </location>
</feature>
<dbReference type="InterPro" id="IPR029058">
    <property type="entry name" value="AB_hydrolase_fold"/>
</dbReference>
<dbReference type="PANTHER" id="PTHR43037:SF5">
    <property type="entry name" value="FERULOYL ESTERASE"/>
    <property type="match status" value="1"/>
</dbReference>
<dbReference type="Gene3D" id="3.40.50.1820">
    <property type="entry name" value="alpha/beta hydrolase"/>
    <property type="match status" value="1"/>
</dbReference>
<dbReference type="SUPFAM" id="SSF53474">
    <property type="entry name" value="alpha/beta-Hydrolases"/>
    <property type="match status" value="1"/>
</dbReference>
<dbReference type="GO" id="GO:0006508">
    <property type="term" value="P:proteolysis"/>
    <property type="evidence" value="ECO:0007669"/>
    <property type="project" value="InterPro"/>
</dbReference>
<dbReference type="EMBL" id="BMHA01000003">
    <property type="protein sequence ID" value="GGI04723.1"/>
    <property type="molecule type" value="Genomic_DNA"/>
</dbReference>
<evidence type="ECO:0000259" key="4">
    <source>
        <dbReference type="Pfam" id="PF00326"/>
    </source>
</evidence>
<keyword evidence="2" id="KW-0378">Hydrolase</keyword>
<dbReference type="OrthoDB" id="9803828at2"/>
<organism evidence="5 6">
    <name type="scientific">Egicoccus halophilus</name>
    <dbReference type="NCBI Taxonomy" id="1670830"/>
    <lineage>
        <taxon>Bacteria</taxon>
        <taxon>Bacillati</taxon>
        <taxon>Actinomycetota</taxon>
        <taxon>Nitriliruptoria</taxon>
        <taxon>Egicoccales</taxon>
        <taxon>Egicoccaceae</taxon>
        <taxon>Egicoccus</taxon>
    </lineage>
</organism>
<keyword evidence="6" id="KW-1185">Reference proteome</keyword>
<proteinExistence type="predicted"/>